<sequence length="250" mass="27840">MTDKIVLGQYVPSDSVIHRLDPRTKLLILVAFTIGSMHLQAITGYIAATVLAGGQLLLSRVPLRMLLRALQPLLFILLLPMLYHLLFNQEGIRNELFALWRILLLVSLALILTLTTKPLDLAKGLEQLCQPLSRLGVPVEALALTVMLAIRFIPTITQELDRILVAQQARGYDIKDTKGLNRIQAYIQLVIPLLVTTLARAEQLAMTIEARAYGNGKGRTSYRVLKYARMDYAAGGIMLAYVLLGILLER</sequence>
<gene>
    <name evidence="6" type="ORF">J2Z70_001403</name>
</gene>
<comment type="caution">
    <text evidence="6">The sequence shown here is derived from an EMBL/GenBank/DDBJ whole genome shotgun (WGS) entry which is preliminary data.</text>
</comment>
<evidence type="ECO:0000256" key="1">
    <source>
        <dbReference type="ARBA" id="ARBA00004141"/>
    </source>
</evidence>
<evidence type="ECO:0000313" key="7">
    <source>
        <dbReference type="Proteomes" id="UP000773462"/>
    </source>
</evidence>
<dbReference type="EMBL" id="JAGGLV010000003">
    <property type="protein sequence ID" value="MBP2111262.1"/>
    <property type="molecule type" value="Genomic_DNA"/>
</dbReference>
<dbReference type="Proteomes" id="UP000773462">
    <property type="component" value="Unassembled WGS sequence"/>
</dbReference>
<feature type="transmembrane region" description="Helical" evidence="5">
    <location>
        <begin position="26"/>
        <end position="53"/>
    </location>
</feature>
<keyword evidence="3 5" id="KW-1133">Transmembrane helix</keyword>
<evidence type="ECO:0000256" key="2">
    <source>
        <dbReference type="ARBA" id="ARBA00022692"/>
    </source>
</evidence>
<name>A0ABS4NMI1_9BACL</name>
<dbReference type="Pfam" id="PF02361">
    <property type="entry name" value="CbiQ"/>
    <property type="match status" value="1"/>
</dbReference>
<organism evidence="6 7">
    <name type="scientific">Paenibacillus silagei</name>
    <dbReference type="NCBI Taxonomy" id="1670801"/>
    <lineage>
        <taxon>Bacteria</taxon>
        <taxon>Bacillati</taxon>
        <taxon>Bacillota</taxon>
        <taxon>Bacilli</taxon>
        <taxon>Bacillales</taxon>
        <taxon>Paenibacillaceae</taxon>
        <taxon>Paenibacillus</taxon>
    </lineage>
</organism>
<evidence type="ECO:0000313" key="6">
    <source>
        <dbReference type="EMBL" id="MBP2111262.1"/>
    </source>
</evidence>
<reference evidence="6 7" key="1">
    <citation type="submission" date="2021-03" db="EMBL/GenBank/DDBJ databases">
        <title>Genomic Encyclopedia of Type Strains, Phase IV (KMG-IV): sequencing the most valuable type-strain genomes for metagenomic binning, comparative biology and taxonomic classification.</title>
        <authorList>
            <person name="Goeker M."/>
        </authorList>
    </citation>
    <scope>NUCLEOTIDE SEQUENCE [LARGE SCALE GENOMIC DNA]</scope>
    <source>
        <strain evidence="6 7">DSM 101953</strain>
    </source>
</reference>
<evidence type="ECO:0000256" key="3">
    <source>
        <dbReference type="ARBA" id="ARBA00022989"/>
    </source>
</evidence>
<keyword evidence="7" id="KW-1185">Reference proteome</keyword>
<dbReference type="InterPro" id="IPR003339">
    <property type="entry name" value="ABC/ECF_trnsptr_transmembrane"/>
</dbReference>
<accession>A0ABS4NMI1</accession>
<keyword evidence="4 5" id="KW-0472">Membrane</keyword>
<dbReference type="PANTHER" id="PTHR33514">
    <property type="entry name" value="PROTEIN ABCI12, CHLOROPLASTIC"/>
    <property type="match status" value="1"/>
</dbReference>
<proteinExistence type="predicted"/>
<dbReference type="RefSeq" id="WP_209870837.1">
    <property type="nucleotide sequence ID" value="NZ_JAGGLV010000003.1"/>
</dbReference>
<dbReference type="CDD" id="cd16914">
    <property type="entry name" value="EcfT"/>
    <property type="match status" value="1"/>
</dbReference>
<dbReference type="PANTHER" id="PTHR33514:SF13">
    <property type="entry name" value="PROTEIN ABCI12, CHLOROPLASTIC"/>
    <property type="match status" value="1"/>
</dbReference>
<comment type="subcellular location">
    <subcellularLocation>
        <location evidence="1">Membrane</location>
        <topology evidence="1">Multi-pass membrane protein</topology>
    </subcellularLocation>
</comment>
<evidence type="ECO:0000256" key="4">
    <source>
        <dbReference type="ARBA" id="ARBA00023136"/>
    </source>
</evidence>
<keyword evidence="2 5" id="KW-0812">Transmembrane</keyword>
<feature type="transmembrane region" description="Helical" evidence="5">
    <location>
        <begin position="65"/>
        <end position="86"/>
    </location>
</feature>
<feature type="transmembrane region" description="Helical" evidence="5">
    <location>
        <begin position="135"/>
        <end position="153"/>
    </location>
</feature>
<feature type="transmembrane region" description="Helical" evidence="5">
    <location>
        <begin position="230"/>
        <end position="248"/>
    </location>
</feature>
<feature type="transmembrane region" description="Helical" evidence="5">
    <location>
        <begin position="98"/>
        <end position="115"/>
    </location>
</feature>
<protein>
    <submittedName>
        <fullName evidence="6">Energy-coupling factor transport system permease protein</fullName>
    </submittedName>
</protein>
<evidence type="ECO:0000256" key="5">
    <source>
        <dbReference type="SAM" id="Phobius"/>
    </source>
</evidence>